<dbReference type="Gene3D" id="2.40.30.170">
    <property type="match status" value="1"/>
</dbReference>
<dbReference type="EMBL" id="CP107246">
    <property type="protein sequence ID" value="WIM05371.1"/>
    <property type="molecule type" value="Genomic_DNA"/>
</dbReference>
<dbReference type="Gene3D" id="2.40.50.100">
    <property type="match status" value="1"/>
</dbReference>
<dbReference type="Pfam" id="PF25954">
    <property type="entry name" value="Beta-barrel_RND_2"/>
    <property type="match status" value="1"/>
</dbReference>
<dbReference type="GO" id="GO:0015562">
    <property type="term" value="F:efflux transmembrane transporter activity"/>
    <property type="evidence" value="ECO:0007669"/>
    <property type="project" value="TreeGrafter"/>
</dbReference>
<dbReference type="Gene3D" id="2.40.420.20">
    <property type="match status" value="1"/>
</dbReference>
<organism evidence="5">
    <name type="scientific">Candidatus Nitricoxidivorans perseverans</name>
    <dbReference type="NCBI Taxonomy" id="2975601"/>
    <lineage>
        <taxon>Bacteria</taxon>
        <taxon>Pseudomonadati</taxon>
        <taxon>Pseudomonadota</taxon>
        <taxon>Betaproteobacteria</taxon>
        <taxon>Nitrosomonadales</taxon>
        <taxon>Sterolibacteriaceae</taxon>
        <taxon>Candidatus Nitricoxidivorans</taxon>
    </lineage>
</organism>
<evidence type="ECO:0000256" key="1">
    <source>
        <dbReference type="ARBA" id="ARBA00009477"/>
    </source>
</evidence>
<evidence type="ECO:0000256" key="2">
    <source>
        <dbReference type="SAM" id="SignalP"/>
    </source>
</evidence>
<gene>
    <name evidence="5" type="ORF">OHM77_11880</name>
</gene>
<dbReference type="SUPFAM" id="SSF111369">
    <property type="entry name" value="HlyD-like secretion proteins"/>
    <property type="match status" value="1"/>
</dbReference>
<dbReference type="Gene3D" id="1.10.287.470">
    <property type="entry name" value="Helix hairpin bin"/>
    <property type="match status" value="1"/>
</dbReference>
<evidence type="ECO:0000313" key="5">
    <source>
        <dbReference type="EMBL" id="WIM05371.1"/>
    </source>
</evidence>
<evidence type="ECO:0000259" key="3">
    <source>
        <dbReference type="Pfam" id="PF25954"/>
    </source>
</evidence>
<dbReference type="Proteomes" id="UP001234916">
    <property type="component" value="Chromosome"/>
</dbReference>
<keyword evidence="2" id="KW-0732">Signal</keyword>
<comment type="similarity">
    <text evidence="1">Belongs to the membrane fusion protein (MFP) (TC 8.A.1) family.</text>
</comment>
<dbReference type="NCBIfam" id="TIGR01730">
    <property type="entry name" value="RND_mfp"/>
    <property type="match status" value="1"/>
</dbReference>
<dbReference type="Pfam" id="PF25973">
    <property type="entry name" value="BSH_CzcB"/>
    <property type="match status" value="1"/>
</dbReference>
<evidence type="ECO:0000259" key="4">
    <source>
        <dbReference type="Pfam" id="PF25973"/>
    </source>
</evidence>
<feature type="domain" description="CzcB-like barrel-sandwich hybrid" evidence="4">
    <location>
        <begin position="54"/>
        <end position="180"/>
    </location>
</feature>
<dbReference type="InterPro" id="IPR058792">
    <property type="entry name" value="Beta-barrel_RND_2"/>
</dbReference>
<accession>A0AA49IYE9</accession>
<feature type="domain" description="CusB-like beta-barrel" evidence="3">
    <location>
        <begin position="187"/>
        <end position="259"/>
    </location>
</feature>
<dbReference type="PANTHER" id="PTHR30469:SF38">
    <property type="entry name" value="HLYD FAMILY SECRETION PROTEIN"/>
    <property type="match status" value="1"/>
</dbReference>
<feature type="signal peptide" evidence="2">
    <location>
        <begin position="1"/>
        <end position="26"/>
    </location>
</feature>
<protein>
    <submittedName>
        <fullName evidence="5">Efflux RND transporter periplasmic adaptor subunit</fullName>
    </submittedName>
</protein>
<feature type="chain" id="PRO_5041336491" evidence="2">
    <location>
        <begin position="27"/>
        <end position="333"/>
    </location>
</feature>
<dbReference type="KEGG" id="npv:OHM77_11880"/>
<sequence length="333" mass="35127">MKTPISPPARAAIALLWAALLAPAMAQPPQTVTLEAREIDLTYPAEAVVEAVRQATVAAQVAGRVIEVRADAGQRVKKGEVLMRIDTREAAEAAAGTQAQLIQAKANYERTKNLHARKFVSGAALDKAEADFKAAQAIAGASGATLSHGTVTAPMAGIVAQRQTELGEMAQPGRPLVTVYDPKGLRVIASIPQYKLAEVRKSGKAKLEFPEAGLWIDAARVEILPTADAKSHTVTARLYLPDTVEGIFPGMAARAHFVAGTGRKLTVPPKAVIRRGEVTGVYVIGADNAPRLRQVRLGETLGNGELEVLAGLAAGDRVSLEPIQAGIQLKQVK</sequence>
<name>A0AA49IYE9_9PROT</name>
<dbReference type="PANTHER" id="PTHR30469">
    <property type="entry name" value="MULTIDRUG RESISTANCE PROTEIN MDTA"/>
    <property type="match status" value="1"/>
</dbReference>
<proteinExistence type="inferred from homology"/>
<dbReference type="InterPro" id="IPR006143">
    <property type="entry name" value="RND_pump_MFP"/>
</dbReference>
<dbReference type="AlphaFoldDB" id="A0AA49IYE9"/>
<dbReference type="InterPro" id="IPR058647">
    <property type="entry name" value="BSH_CzcB-like"/>
</dbReference>
<dbReference type="GO" id="GO:1990281">
    <property type="term" value="C:efflux pump complex"/>
    <property type="evidence" value="ECO:0007669"/>
    <property type="project" value="TreeGrafter"/>
</dbReference>
<reference evidence="5" key="1">
    <citation type="journal article" date="2023" name="Nat. Microbiol.">
        <title>Enrichment and characterization of a nitric oxide-reducing microbial community in a continuous bioreactor.</title>
        <authorList>
            <person name="Garrido-Amador P."/>
            <person name="Stortenbeker N."/>
            <person name="Wessels H.J.C.T."/>
            <person name="Speth D.R."/>
            <person name="Garcia-Heredia I."/>
            <person name="Kartal B."/>
        </authorList>
    </citation>
    <scope>NUCLEOTIDE SEQUENCE</scope>
    <source>
        <strain evidence="5">MAG1</strain>
    </source>
</reference>